<organism evidence="3 4">
    <name type="scientific">Catenulispora subtropica</name>
    <dbReference type="NCBI Taxonomy" id="450798"/>
    <lineage>
        <taxon>Bacteria</taxon>
        <taxon>Bacillati</taxon>
        <taxon>Actinomycetota</taxon>
        <taxon>Actinomycetes</taxon>
        <taxon>Catenulisporales</taxon>
        <taxon>Catenulisporaceae</taxon>
        <taxon>Catenulispora</taxon>
    </lineage>
</organism>
<proteinExistence type="predicted"/>
<feature type="signal peptide" evidence="1">
    <location>
        <begin position="1"/>
        <end position="29"/>
    </location>
</feature>
<keyword evidence="1" id="KW-0732">Signal</keyword>
<accession>A0ABP5EGI9</accession>
<sequence>MRTKRITAALATAVAALGLATGTATSAHAADSHGCNSYTQELSYIPTGGCLAPSDDQFHVGGIFFREDMPSNVVTNGSDSFLILQSDGNLVEYHYVYGGNDMFDGVWYRIDRVEMATNRFAKPGWLAMQYDGNLVAYDADGRPYWASNTKGWFDNTVTLRLEKGGLLHMTDSRYDVALGW</sequence>
<dbReference type="Gene3D" id="2.90.10.10">
    <property type="entry name" value="Bulb-type lectin domain"/>
    <property type="match status" value="1"/>
</dbReference>
<dbReference type="PROSITE" id="PS50927">
    <property type="entry name" value="BULB_LECTIN"/>
    <property type="match status" value="1"/>
</dbReference>
<evidence type="ECO:0000256" key="1">
    <source>
        <dbReference type="SAM" id="SignalP"/>
    </source>
</evidence>
<evidence type="ECO:0000313" key="3">
    <source>
        <dbReference type="EMBL" id="GAA1997447.1"/>
    </source>
</evidence>
<dbReference type="EMBL" id="BAAAQM010000060">
    <property type="protein sequence ID" value="GAA1997447.1"/>
    <property type="molecule type" value="Genomic_DNA"/>
</dbReference>
<feature type="domain" description="Bulb-type lectin" evidence="2">
    <location>
        <begin position="54"/>
        <end position="180"/>
    </location>
</feature>
<name>A0ABP5EGI9_9ACTN</name>
<keyword evidence="4" id="KW-1185">Reference proteome</keyword>
<gene>
    <name evidence="3" type="ORF">GCM10009838_73370</name>
</gene>
<dbReference type="InterPro" id="IPR036426">
    <property type="entry name" value="Bulb-type_lectin_dom_sf"/>
</dbReference>
<feature type="chain" id="PRO_5046846930" description="Bulb-type lectin domain-containing protein" evidence="1">
    <location>
        <begin position="30"/>
        <end position="180"/>
    </location>
</feature>
<dbReference type="SUPFAM" id="SSF51110">
    <property type="entry name" value="alpha-D-mannose-specific plant lectins"/>
    <property type="match status" value="1"/>
</dbReference>
<evidence type="ECO:0000313" key="4">
    <source>
        <dbReference type="Proteomes" id="UP001499854"/>
    </source>
</evidence>
<protein>
    <recommendedName>
        <fullName evidence="2">Bulb-type lectin domain-containing protein</fullName>
    </recommendedName>
</protein>
<dbReference type="RefSeq" id="WP_344661789.1">
    <property type="nucleotide sequence ID" value="NZ_BAAAQM010000060.1"/>
</dbReference>
<evidence type="ECO:0000259" key="2">
    <source>
        <dbReference type="PROSITE" id="PS50927"/>
    </source>
</evidence>
<dbReference type="InterPro" id="IPR001480">
    <property type="entry name" value="Bulb-type_lectin_dom"/>
</dbReference>
<dbReference type="Proteomes" id="UP001499854">
    <property type="component" value="Unassembled WGS sequence"/>
</dbReference>
<reference evidence="4" key="1">
    <citation type="journal article" date="2019" name="Int. J. Syst. Evol. Microbiol.">
        <title>The Global Catalogue of Microorganisms (GCM) 10K type strain sequencing project: providing services to taxonomists for standard genome sequencing and annotation.</title>
        <authorList>
            <consortium name="The Broad Institute Genomics Platform"/>
            <consortium name="The Broad Institute Genome Sequencing Center for Infectious Disease"/>
            <person name="Wu L."/>
            <person name="Ma J."/>
        </authorList>
    </citation>
    <scope>NUCLEOTIDE SEQUENCE [LARGE SCALE GENOMIC DNA]</scope>
    <source>
        <strain evidence="4">JCM 16013</strain>
    </source>
</reference>
<comment type="caution">
    <text evidence="3">The sequence shown here is derived from an EMBL/GenBank/DDBJ whole genome shotgun (WGS) entry which is preliminary data.</text>
</comment>